<dbReference type="InterPro" id="IPR001123">
    <property type="entry name" value="LeuE-type"/>
</dbReference>
<evidence type="ECO:0000313" key="8">
    <source>
        <dbReference type="Proteomes" id="UP001165283"/>
    </source>
</evidence>
<feature type="transmembrane region" description="Helical" evidence="6">
    <location>
        <begin position="127"/>
        <end position="151"/>
    </location>
</feature>
<keyword evidence="2" id="KW-1003">Cell membrane</keyword>
<dbReference type="PANTHER" id="PTHR30086">
    <property type="entry name" value="ARGININE EXPORTER PROTEIN ARGO"/>
    <property type="match status" value="1"/>
</dbReference>
<dbReference type="PANTHER" id="PTHR30086:SF20">
    <property type="entry name" value="ARGININE EXPORTER PROTEIN ARGO-RELATED"/>
    <property type="match status" value="1"/>
</dbReference>
<feature type="transmembrane region" description="Helical" evidence="6">
    <location>
        <begin position="6"/>
        <end position="28"/>
    </location>
</feature>
<evidence type="ECO:0000256" key="1">
    <source>
        <dbReference type="ARBA" id="ARBA00004651"/>
    </source>
</evidence>
<feature type="transmembrane region" description="Helical" evidence="6">
    <location>
        <begin position="40"/>
        <end position="64"/>
    </location>
</feature>
<evidence type="ECO:0000256" key="3">
    <source>
        <dbReference type="ARBA" id="ARBA00022692"/>
    </source>
</evidence>
<dbReference type="Proteomes" id="UP001165283">
    <property type="component" value="Unassembled WGS sequence"/>
</dbReference>
<evidence type="ECO:0000256" key="6">
    <source>
        <dbReference type="SAM" id="Phobius"/>
    </source>
</evidence>
<proteinExistence type="predicted"/>
<gene>
    <name evidence="7" type="ORF">KDL28_20335</name>
</gene>
<name>A0ABT1A3A1_9PSEU</name>
<feature type="transmembrane region" description="Helical" evidence="6">
    <location>
        <begin position="70"/>
        <end position="91"/>
    </location>
</feature>
<keyword evidence="3 6" id="KW-0812">Transmembrane</keyword>
<evidence type="ECO:0000256" key="5">
    <source>
        <dbReference type="ARBA" id="ARBA00023136"/>
    </source>
</evidence>
<protein>
    <submittedName>
        <fullName evidence="7">LysE family translocator</fullName>
    </submittedName>
</protein>
<evidence type="ECO:0000256" key="2">
    <source>
        <dbReference type="ARBA" id="ARBA00022475"/>
    </source>
</evidence>
<keyword evidence="4 6" id="KW-1133">Transmembrane helix</keyword>
<dbReference type="RefSeq" id="WP_252441061.1">
    <property type="nucleotide sequence ID" value="NZ_JAGSOV010000041.1"/>
</dbReference>
<feature type="transmembrane region" description="Helical" evidence="6">
    <location>
        <begin position="157"/>
        <end position="178"/>
    </location>
</feature>
<dbReference type="Pfam" id="PF01810">
    <property type="entry name" value="LysE"/>
    <property type="match status" value="1"/>
</dbReference>
<comment type="subcellular location">
    <subcellularLocation>
        <location evidence="1">Cell membrane</location>
        <topology evidence="1">Multi-pass membrane protein</topology>
    </subcellularLocation>
</comment>
<reference evidence="7" key="1">
    <citation type="submission" date="2021-04" db="EMBL/GenBank/DDBJ databases">
        <title>Pseudonocardia sp. nov., isolated from sandy soil of mangrove forest.</title>
        <authorList>
            <person name="Zan Z."/>
            <person name="Huang R."/>
            <person name="Liu W."/>
        </authorList>
    </citation>
    <scope>NUCLEOTIDE SEQUENCE</scope>
    <source>
        <strain evidence="7">S2-4</strain>
    </source>
</reference>
<evidence type="ECO:0000256" key="4">
    <source>
        <dbReference type="ARBA" id="ARBA00022989"/>
    </source>
</evidence>
<keyword evidence="8" id="KW-1185">Reference proteome</keyword>
<evidence type="ECO:0000313" key="7">
    <source>
        <dbReference type="EMBL" id="MCO1657410.1"/>
    </source>
</evidence>
<keyword evidence="5 6" id="KW-0472">Membrane</keyword>
<dbReference type="PIRSF" id="PIRSF006324">
    <property type="entry name" value="LeuE"/>
    <property type="match status" value="1"/>
</dbReference>
<comment type="caution">
    <text evidence="7">The sequence shown here is derived from an EMBL/GenBank/DDBJ whole genome shotgun (WGS) entry which is preliminary data.</text>
</comment>
<sequence>MTGINWWGFVGVVLVAYLVPGPDFAVVLRSAARRPRAGVAAAAGAQVGLCAHMVLAVVGLSVVLARHPDALTAIRVLGGAYLLYLGGRLIIPTLRRRGRSPAAEEPVSTRSAFAHGLFTNLLNPKAVLFFAAVLPQFVVPGVAPVAVQVAALGLLDVLLGVLPWSIVVALGVRVAGVLRRPRVRRWWDRVTGTALAGLGGGLVLVRE</sequence>
<dbReference type="EMBL" id="JAGSOV010000041">
    <property type="protein sequence ID" value="MCO1657410.1"/>
    <property type="molecule type" value="Genomic_DNA"/>
</dbReference>
<organism evidence="7 8">
    <name type="scientific">Pseudonocardia humida</name>
    <dbReference type="NCBI Taxonomy" id="2800819"/>
    <lineage>
        <taxon>Bacteria</taxon>
        <taxon>Bacillati</taxon>
        <taxon>Actinomycetota</taxon>
        <taxon>Actinomycetes</taxon>
        <taxon>Pseudonocardiales</taxon>
        <taxon>Pseudonocardiaceae</taxon>
        <taxon>Pseudonocardia</taxon>
    </lineage>
</organism>
<accession>A0ABT1A3A1</accession>